<sequence length="452" mass="49129">MDLPAIEELHFEDAPAVDSPPGPESRRLVRRQAEIESGAVLYPTDVPIAFENGKGATLKDVDGNLYLDFFAGIGVLNVGHANPYVTEAAVEQAERLPHTLDFPTRTRVELIETLDEIAPEGLRGRNRVNFGGPTGSDAVEATIKLAKRVTGNDGLIAFRGSFHGETSGAYSLTADTKYKRHYTPLLPEVEHARYPYPFRQDGSPEELVERALEDVQTLLGDRYGGMANPAGVWVEPIQGEGGTVVPPEGFLSGLRDLCDEYEVPLIVDEIQTGMGRTGEWWASEHYDVTPDIMPMAKALGSGFPLSGTMYDENLDAWGPGGHTGTFRGFNPAMRASIRAIEYTRHHDLLAHARELGAFIVDRLAECEAENPHVGEVRGKGLFVGLELVTDDGEPAPDLLETVRTTCYENGVLVWAGGRGDNVIRLLPPLVMTEAQAETGISILIDAIESATD</sequence>
<evidence type="ECO:0000256" key="2">
    <source>
        <dbReference type="ARBA" id="ARBA00022576"/>
    </source>
</evidence>
<dbReference type="InterPro" id="IPR050103">
    <property type="entry name" value="Class-III_PLP-dep_AT"/>
</dbReference>
<dbReference type="InterPro" id="IPR005814">
    <property type="entry name" value="Aminotrans_3"/>
</dbReference>
<keyword evidence="3" id="KW-0808">Transferase</keyword>
<dbReference type="Proteomes" id="UP001595925">
    <property type="component" value="Unassembled WGS sequence"/>
</dbReference>
<evidence type="ECO:0000256" key="1">
    <source>
        <dbReference type="ARBA" id="ARBA00001933"/>
    </source>
</evidence>
<gene>
    <name evidence="6" type="ORF">ACFPFO_13105</name>
</gene>
<reference evidence="6 7" key="1">
    <citation type="journal article" date="2019" name="Int. J. Syst. Evol. Microbiol.">
        <title>The Global Catalogue of Microorganisms (GCM) 10K type strain sequencing project: providing services to taxonomists for standard genome sequencing and annotation.</title>
        <authorList>
            <consortium name="The Broad Institute Genomics Platform"/>
            <consortium name="The Broad Institute Genome Sequencing Center for Infectious Disease"/>
            <person name="Wu L."/>
            <person name="Ma J."/>
        </authorList>
    </citation>
    <scope>NUCLEOTIDE SEQUENCE [LARGE SCALE GENOMIC DNA]</scope>
    <source>
        <strain evidence="6 7">CGMCC 1.15824</strain>
    </source>
</reference>
<comment type="cofactor">
    <cofactor evidence="1">
        <name>pyridoxal 5'-phosphate</name>
        <dbReference type="ChEBI" id="CHEBI:597326"/>
    </cofactor>
</comment>
<dbReference type="PANTHER" id="PTHR11986:SF79">
    <property type="entry name" value="ACETYLORNITHINE AMINOTRANSFERASE, MITOCHONDRIAL"/>
    <property type="match status" value="1"/>
</dbReference>
<dbReference type="CDD" id="cd00610">
    <property type="entry name" value="OAT_like"/>
    <property type="match status" value="1"/>
</dbReference>
<dbReference type="RefSeq" id="WP_224827414.1">
    <property type="nucleotide sequence ID" value="NZ_JAIVEF010000001.1"/>
</dbReference>
<accession>A0ABD5QGI0</accession>
<dbReference type="PANTHER" id="PTHR11986">
    <property type="entry name" value="AMINOTRANSFERASE CLASS III"/>
    <property type="match status" value="1"/>
</dbReference>
<keyword evidence="2 6" id="KW-0032">Aminotransferase</keyword>
<dbReference type="Gene3D" id="3.90.1150.10">
    <property type="entry name" value="Aspartate Aminotransferase, domain 1"/>
    <property type="match status" value="1"/>
</dbReference>
<dbReference type="InterPro" id="IPR015424">
    <property type="entry name" value="PyrdxlP-dep_Trfase"/>
</dbReference>
<keyword evidence="4 5" id="KW-0663">Pyridoxal phosphate</keyword>
<evidence type="ECO:0000313" key="6">
    <source>
        <dbReference type="EMBL" id="MFC4988682.1"/>
    </source>
</evidence>
<proteinExistence type="inferred from homology"/>
<dbReference type="EMBL" id="JBHSJG010000036">
    <property type="protein sequence ID" value="MFC4988682.1"/>
    <property type="molecule type" value="Genomic_DNA"/>
</dbReference>
<dbReference type="FunFam" id="3.40.640.10:FF:000004">
    <property type="entry name" value="Acetylornithine aminotransferase"/>
    <property type="match status" value="1"/>
</dbReference>
<evidence type="ECO:0000256" key="3">
    <source>
        <dbReference type="ARBA" id="ARBA00022679"/>
    </source>
</evidence>
<evidence type="ECO:0000256" key="5">
    <source>
        <dbReference type="RuleBase" id="RU003560"/>
    </source>
</evidence>
<dbReference type="Gene3D" id="3.40.640.10">
    <property type="entry name" value="Type I PLP-dependent aspartate aminotransferase-like (Major domain)"/>
    <property type="match status" value="1"/>
</dbReference>
<comment type="similarity">
    <text evidence="5">Belongs to the class-III pyridoxal-phosphate-dependent aminotransferase family.</text>
</comment>
<dbReference type="GO" id="GO:0008483">
    <property type="term" value="F:transaminase activity"/>
    <property type="evidence" value="ECO:0007669"/>
    <property type="project" value="UniProtKB-KW"/>
</dbReference>
<dbReference type="AlphaFoldDB" id="A0ABD5QGI0"/>
<name>A0ABD5QGI0_9EURY</name>
<keyword evidence="7" id="KW-1185">Reference proteome</keyword>
<evidence type="ECO:0000313" key="7">
    <source>
        <dbReference type="Proteomes" id="UP001595925"/>
    </source>
</evidence>
<evidence type="ECO:0000256" key="4">
    <source>
        <dbReference type="ARBA" id="ARBA00022898"/>
    </source>
</evidence>
<dbReference type="PIRSF" id="PIRSF000521">
    <property type="entry name" value="Transaminase_4ab_Lys_Orn"/>
    <property type="match status" value="1"/>
</dbReference>
<organism evidence="6 7">
    <name type="scientific">Saliphagus infecundisoli</name>
    <dbReference type="NCBI Taxonomy" id="1849069"/>
    <lineage>
        <taxon>Archaea</taxon>
        <taxon>Methanobacteriati</taxon>
        <taxon>Methanobacteriota</taxon>
        <taxon>Stenosarchaea group</taxon>
        <taxon>Halobacteria</taxon>
        <taxon>Halobacteriales</taxon>
        <taxon>Natrialbaceae</taxon>
        <taxon>Saliphagus</taxon>
    </lineage>
</organism>
<comment type="caution">
    <text evidence="6">The sequence shown here is derived from an EMBL/GenBank/DDBJ whole genome shotgun (WGS) entry which is preliminary data.</text>
</comment>
<dbReference type="InterPro" id="IPR015422">
    <property type="entry name" value="PyrdxlP-dep_Trfase_small"/>
</dbReference>
<dbReference type="PROSITE" id="PS00600">
    <property type="entry name" value="AA_TRANSFER_CLASS_3"/>
    <property type="match status" value="1"/>
</dbReference>
<protein>
    <submittedName>
        <fullName evidence="6">Aspartate aminotransferase family protein</fullName>
    </submittedName>
</protein>
<dbReference type="InterPro" id="IPR049704">
    <property type="entry name" value="Aminotrans_3_PPA_site"/>
</dbReference>
<dbReference type="Pfam" id="PF00202">
    <property type="entry name" value="Aminotran_3"/>
    <property type="match status" value="1"/>
</dbReference>
<dbReference type="SUPFAM" id="SSF53383">
    <property type="entry name" value="PLP-dependent transferases"/>
    <property type="match status" value="1"/>
</dbReference>
<dbReference type="InterPro" id="IPR015421">
    <property type="entry name" value="PyrdxlP-dep_Trfase_major"/>
</dbReference>